<evidence type="ECO:0000313" key="2">
    <source>
        <dbReference type="EMBL" id="KAF2153399.1"/>
    </source>
</evidence>
<dbReference type="PROSITE" id="PS50216">
    <property type="entry name" value="DHHC"/>
    <property type="match status" value="1"/>
</dbReference>
<gene>
    <name evidence="2" type="ORF">K461DRAFT_312783</name>
</gene>
<evidence type="ECO:0000313" key="3">
    <source>
        <dbReference type="Proteomes" id="UP000799439"/>
    </source>
</evidence>
<accession>A0A9P4J2A3</accession>
<evidence type="ECO:0008006" key="4">
    <source>
        <dbReference type="Google" id="ProtNLM"/>
    </source>
</evidence>
<dbReference type="EMBL" id="ML996085">
    <property type="protein sequence ID" value="KAF2153399.1"/>
    <property type="molecule type" value="Genomic_DNA"/>
</dbReference>
<dbReference type="AlphaFoldDB" id="A0A9P4J2A3"/>
<keyword evidence="3" id="KW-1185">Reference proteome</keyword>
<feature type="region of interest" description="Disordered" evidence="1">
    <location>
        <begin position="1"/>
        <end position="75"/>
    </location>
</feature>
<sequence>MSSLHPLFTRSPKRSGLSQEPWSKRRRLNEGPTATRDVIVIDDESVHEIFPEDESGNEADEDESDGDESGEHEVDAAELREPDSLFVDHESSEHDFHDTEIDGEEADINDDLDSGFWGDSPPYKRDRPVTEITVEAPKQSAKGCRCRADNTKKKACINCGCSKWGYKCLPDTCGCASGCTNPFNKIDVELLIGLTEQPTKLHPCFVSRVLRPPRGSHRLPEDITLEYVFNLVYQEAKGHLDGLKTDYAEWHADWLKANEPASDVIPEERIRLMQDLVREAVTETQIGNTMMYWFFSFCRGRWQEDCNTTHCRGCGECVGWRDWHCGKCKECVWGSNEGNEAGG</sequence>
<dbReference type="OrthoDB" id="10012048at2759"/>
<dbReference type="Proteomes" id="UP000799439">
    <property type="component" value="Unassembled WGS sequence"/>
</dbReference>
<name>A0A9P4J2A3_9PEZI</name>
<evidence type="ECO:0000256" key="1">
    <source>
        <dbReference type="SAM" id="MobiDB-lite"/>
    </source>
</evidence>
<protein>
    <recommendedName>
        <fullName evidence="4">Tesmin/TSO1-like CXC domain-containing protein</fullName>
    </recommendedName>
</protein>
<proteinExistence type="predicted"/>
<feature type="compositionally biased region" description="Acidic residues" evidence="1">
    <location>
        <begin position="51"/>
        <end position="68"/>
    </location>
</feature>
<reference evidence="2" key="1">
    <citation type="journal article" date="2020" name="Stud. Mycol.">
        <title>101 Dothideomycetes genomes: a test case for predicting lifestyles and emergence of pathogens.</title>
        <authorList>
            <person name="Haridas S."/>
            <person name="Albert R."/>
            <person name="Binder M."/>
            <person name="Bloem J."/>
            <person name="Labutti K."/>
            <person name="Salamov A."/>
            <person name="Andreopoulos B."/>
            <person name="Baker S."/>
            <person name="Barry K."/>
            <person name="Bills G."/>
            <person name="Bluhm B."/>
            <person name="Cannon C."/>
            <person name="Castanera R."/>
            <person name="Culley D."/>
            <person name="Daum C."/>
            <person name="Ezra D."/>
            <person name="Gonzalez J."/>
            <person name="Henrissat B."/>
            <person name="Kuo A."/>
            <person name="Liang C."/>
            <person name="Lipzen A."/>
            <person name="Lutzoni F."/>
            <person name="Magnuson J."/>
            <person name="Mondo S."/>
            <person name="Nolan M."/>
            <person name="Ohm R."/>
            <person name="Pangilinan J."/>
            <person name="Park H.-J."/>
            <person name="Ramirez L."/>
            <person name="Alfaro M."/>
            <person name="Sun H."/>
            <person name="Tritt A."/>
            <person name="Yoshinaga Y."/>
            <person name="Zwiers L.-H."/>
            <person name="Turgeon B."/>
            <person name="Goodwin S."/>
            <person name="Spatafora J."/>
            <person name="Crous P."/>
            <person name="Grigoriev I."/>
        </authorList>
    </citation>
    <scope>NUCLEOTIDE SEQUENCE</scope>
    <source>
        <strain evidence="2">CBS 260.36</strain>
    </source>
</reference>
<comment type="caution">
    <text evidence="2">The sequence shown here is derived from an EMBL/GenBank/DDBJ whole genome shotgun (WGS) entry which is preliminary data.</text>
</comment>
<organism evidence="2 3">
    <name type="scientific">Myriangium duriaei CBS 260.36</name>
    <dbReference type="NCBI Taxonomy" id="1168546"/>
    <lineage>
        <taxon>Eukaryota</taxon>
        <taxon>Fungi</taxon>
        <taxon>Dikarya</taxon>
        <taxon>Ascomycota</taxon>
        <taxon>Pezizomycotina</taxon>
        <taxon>Dothideomycetes</taxon>
        <taxon>Dothideomycetidae</taxon>
        <taxon>Myriangiales</taxon>
        <taxon>Myriangiaceae</taxon>
        <taxon>Myriangium</taxon>
    </lineage>
</organism>